<dbReference type="AlphaFoldDB" id="A0AA39X9U9"/>
<dbReference type="EMBL" id="JAULSR010000002">
    <property type="protein sequence ID" value="KAK0629385.1"/>
    <property type="molecule type" value="Genomic_DNA"/>
</dbReference>
<evidence type="ECO:0000313" key="3">
    <source>
        <dbReference type="Proteomes" id="UP001174934"/>
    </source>
</evidence>
<evidence type="ECO:0000313" key="2">
    <source>
        <dbReference type="EMBL" id="KAK0629385.1"/>
    </source>
</evidence>
<protein>
    <submittedName>
        <fullName evidence="2">Uncharacterized protein</fullName>
    </submittedName>
</protein>
<feature type="region of interest" description="Disordered" evidence="1">
    <location>
        <begin position="79"/>
        <end position="111"/>
    </location>
</feature>
<keyword evidence="3" id="KW-1185">Reference proteome</keyword>
<accession>A0AA39X9U9</accession>
<reference evidence="2" key="1">
    <citation type="submission" date="2023-06" db="EMBL/GenBank/DDBJ databases">
        <title>Genome-scale phylogeny and comparative genomics of the fungal order Sordariales.</title>
        <authorList>
            <consortium name="Lawrence Berkeley National Laboratory"/>
            <person name="Hensen N."/>
            <person name="Bonometti L."/>
            <person name="Westerberg I."/>
            <person name="Brannstrom I.O."/>
            <person name="Guillou S."/>
            <person name="Cros-Aarteil S."/>
            <person name="Calhoun S."/>
            <person name="Haridas S."/>
            <person name="Kuo A."/>
            <person name="Mondo S."/>
            <person name="Pangilinan J."/>
            <person name="Riley R."/>
            <person name="LaButti K."/>
            <person name="Andreopoulos B."/>
            <person name="Lipzen A."/>
            <person name="Chen C."/>
            <person name="Yanf M."/>
            <person name="Daum C."/>
            <person name="Ng V."/>
            <person name="Clum A."/>
            <person name="Steindorff A."/>
            <person name="Ohm R."/>
            <person name="Martin F."/>
            <person name="Silar P."/>
            <person name="Natvig D."/>
            <person name="Lalanne C."/>
            <person name="Gautier V."/>
            <person name="Ament-velasquez S.L."/>
            <person name="Kruys A."/>
            <person name="Hutchinson M.I."/>
            <person name="Powell A.J."/>
            <person name="Barry K."/>
            <person name="Miller A.N."/>
            <person name="Grigoriev I.V."/>
            <person name="Debuchy R."/>
            <person name="Gladieux P."/>
            <person name="Thoren M.H."/>
            <person name="Johannesson H."/>
        </authorList>
    </citation>
    <scope>NUCLEOTIDE SEQUENCE</scope>
    <source>
        <strain evidence="2">SMH3391-2</strain>
    </source>
</reference>
<gene>
    <name evidence="2" type="ORF">B0T17DRAFT_184452</name>
</gene>
<feature type="region of interest" description="Disordered" evidence="1">
    <location>
        <begin position="24"/>
        <end position="44"/>
    </location>
</feature>
<comment type="caution">
    <text evidence="2">The sequence shown here is derived from an EMBL/GenBank/DDBJ whole genome shotgun (WGS) entry which is preliminary data.</text>
</comment>
<sequence length="143" mass="16121">MVLEPVSPIIFILSDPEIKPIALPSPLPAEHPREKTRKNGRPCGWNLDRIMASSAITPPAPLNNDAFRASEAPLLFPRRPSESRARLPSSESVSLFLRSPHTREPPRQSRRKFYPIPHKQQLNRVTRCSMRNTLRKGAGTCNP</sequence>
<dbReference type="Proteomes" id="UP001174934">
    <property type="component" value="Unassembled WGS sequence"/>
</dbReference>
<organism evidence="2 3">
    <name type="scientific">Bombardia bombarda</name>
    <dbReference type="NCBI Taxonomy" id="252184"/>
    <lineage>
        <taxon>Eukaryota</taxon>
        <taxon>Fungi</taxon>
        <taxon>Dikarya</taxon>
        <taxon>Ascomycota</taxon>
        <taxon>Pezizomycotina</taxon>
        <taxon>Sordariomycetes</taxon>
        <taxon>Sordariomycetidae</taxon>
        <taxon>Sordariales</taxon>
        <taxon>Lasiosphaeriaceae</taxon>
        <taxon>Bombardia</taxon>
    </lineage>
</organism>
<evidence type="ECO:0000256" key="1">
    <source>
        <dbReference type="SAM" id="MobiDB-lite"/>
    </source>
</evidence>
<proteinExistence type="predicted"/>
<name>A0AA39X9U9_9PEZI</name>